<protein>
    <submittedName>
        <fullName evidence="8">LuxR family two component transcriptional regulator</fullName>
    </submittedName>
</protein>
<evidence type="ECO:0000313" key="9">
    <source>
        <dbReference type="Proteomes" id="UP000268727"/>
    </source>
</evidence>
<dbReference type="EMBL" id="RJKM01000001">
    <property type="protein sequence ID" value="ROP38162.1"/>
    <property type="molecule type" value="Genomic_DNA"/>
</dbReference>
<dbReference type="PROSITE" id="PS50043">
    <property type="entry name" value="HTH_LUXR_2"/>
    <property type="match status" value="1"/>
</dbReference>
<dbReference type="AlphaFoldDB" id="A0A3N1H7D0"/>
<dbReference type="GO" id="GO:0003677">
    <property type="term" value="F:DNA binding"/>
    <property type="evidence" value="ECO:0007669"/>
    <property type="project" value="UniProtKB-KW"/>
</dbReference>
<dbReference type="InterPro" id="IPR011006">
    <property type="entry name" value="CheY-like_superfamily"/>
</dbReference>
<keyword evidence="3" id="KW-0238">DNA-binding</keyword>
<dbReference type="PANTHER" id="PTHR43214">
    <property type="entry name" value="TWO-COMPONENT RESPONSE REGULATOR"/>
    <property type="match status" value="1"/>
</dbReference>
<dbReference type="PANTHER" id="PTHR43214:SF24">
    <property type="entry name" value="TRANSCRIPTIONAL REGULATORY PROTEIN NARL-RELATED"/>
    <property type="match status" value="1"/>
</dbReference>
<gene>
    <name evidence="8" type="ORF">EDD40_3503</name>
</gene>
<dbReference type="InterPro" id="IPR000792">
    <property type="entry name" value="Tscrpt_reg_LuxR_C"/>
</dbReference>
<evidence type="ECO:0000256" key="5">
    <source>
        <dbReference type="PROSITE-ProRule" id="PRU00169"/>
    </source>
</evidence>
<dbReference type="Pfam" id="PF00196">
    <property type="entry name" value="GerE"/>
    <property type="match status" value="1"/>
</dbReference>
<evidence type="ECO:0000256" key="1">
    <source>
        <dbReference type="ARBA" id="ARBA00022553"/>
    </source>
</evidence>
<dbReference type="Gene3D" id="3.40.50.2300">
    <property type="match status" value="1"/>
</dbReference>
<dbReference type="RefSeq" id="WP_123743856.1">
    <property type="nucleotide sequence ID" value="NZ_RJKM01000001.1"/>
</dbReference>
<feature type="domain" description="HTH luxR-type" evidence="6">
    <location>
        <begin position="146"/>
        <end position="211"/>
    </location>
</feature>
<dbReference type="Proteomes" id="UP000268727">
    <property type="component" value="Unassembled WGS sequence"/>
</dbReference>
<keyword evidence="1 5" id="KW-0597">Phosphoprotein</keyword>
<dbReference type="SMART" id="SM00448">
    <property type="entry name" value="REC"/>
    <property type="match status" value="1"/>
</dbReference>
<dbReference type="PROSITE" id="PS00622">
    <property type="entry name" value="HTH_LUXR_1"/>
    <property type="match status" value="1"/>
</dbReference>
<dbReference type="InterPro" id="IPR001789">
    <property type="entry name" value="Sig_transdc_resp-reg_receiver"/>
</dbReference>
<feature type="modified residue" description="4-aspartylphosphate" evidence="5">
    <location>
        <position position="55"/>
    </location>
</feature>
<dbReference type="CDD" id="cd17535">
    <property type="entry name" value="REC_NarL-like"/>
    <property type="match status" value="1"/>
</dbReference>
<comment type="caution">
    <text evidence="8">The sequence shown here is derived from an EMBL/GenBank/DDBJ whole genome shotgun (WGS) entry which is preliminary data.</text>
</comment>
<dbReference type="GO" id="GO:0000160">
    <property type="term" value="P:phosphorelay signal transduction system"/>
    <property type="evidence" value="ECO:0007669"/>
    <property type="project" value="InterPro"/>
</dbReference>
<dbReference type="InterPro" id="IPR039420">
    <property type="entry name" value="WalR-like"/>
</dbReference>
<dbReference type="InterPro" id="IPR058245">
    <property type="entry name" value="NreC/VraR/RcsB-like_REC"/>
</dbReference>
<dbReference type="SUPFAM" id="SSF46894">
    <property type="entry name" value="C-terminal effector domain of the bipartite response regulators"/>
    <property type="match status" value="1"/>
</dbReference>
<dbReference type="PROSITE" id="PS50110">
    <property type="entry name" value="RESPONSE_REGULATORY"/>
    <property type="match status" value="1"/>
</dbReference>
<dbReference type="PRINTS" id="PR00038">
    <property type="entry name" value="HTHLUXR"/>
</dbReference>
<keyword evidence="9" id="KW-1185">Reference proteome</keyword>
<feature type="domain" description="Response regulatory" evidence="7">
    <location>
        <begin position="4"/>
        <end position="120"/>
    </location>
</feature>
<evidence type="ECO:0000256" key="4">
    <source>
        <dbReference type="ARBA" id="ARBA00023163"/>
    </source>
</evidence>
<keyword evidence="4" id="KW-0804">Transcription</keyword>
<dbReference type="OrthoDB" id="9808843at2"/>
<dbReference type="SUPFAM" id="SSF52172">
    <property type="entry name" value="CheY-like"/>
    <property type="match status" value="1"/>
</dbReference>
<evidence type="ECO:0000256" key="2">
    <source>
        <dbReference type="ARBA" id="ARBA00023015"/>
    </source>
</evidence>
<keyword evidence="2" id="KW-0805">Transcription regulation</keyword>
<organism evidence="8 9">
    <name type="scientific">Saccharothrix texasensis</name>
    <dbReference type="NCBI Taxonomy" id="103734"/>
    <lineage>
        <taxon>Bacteria</taxon>
        <taxon>Bacillati</taxon>
        <taxon>Actinomycetota</taxon>
        <taxon>Actinomycetes</taxon>
        <taxon>Pseudonocardiales</taxon>
        <taxon>Pseudonocardiaceae</taxon>
        <taxon>Saccharothrix</taxon>
    </lineage>
</organism>
<name>A0A3N1H7D0_9PSEU</name>
<dbReference type="Pfam" id="PF00072">
    <property type="entry name" value="Response_reg"/>
    <property type="match status" value="1"/>
</dbReference>
<dbReference type="CDD" id="cd06170">
    <property type="entry name" value="LuxR_C_like"/>
    <property type="match status" value="1"/>
</dbReference>
<sequence>MPIRVLVADDQRAVREALRMVLDGEPDIEVVGEAGSGTEAVHLALTRRPDVVVMDLRMPHGDGIAAITRLSAAEVGSKVLALTTFDLDEYLFGALAAGAGGFLLKDSDPAMLLDAVRGLHEGRGLIDPKVTGRLIARFAQLSPRAAPQDVGRLTPREQEVLAQVVRGLSNAEIAAELTIEEGTVKTHVARILTKLGLRTRVHAVIYAYEHGLGR</sequence>
<accession>A0A3N1H7D0</accession>
<reference evidence="8 9" key="1">
    <citation type="submission" date="2018-11" db="EMBL/GenBank/DDBJ databases">
        <title>Sequencing the genomes of 1000 actinobacteria strains.</title>
        <authorList>
            <person name="Klenk H.-P."/>
        </authorList>
    </citation>
    <scope>NUCLEOTIDE SEQUENCE [LARGE SCALE GENOMIC DNA]</scope>
    <source>
        <strain evidence="8 9">DSM 44231</strain>
    </source>
</reference>
<evidence type="ECO:0000313" key="8">
    <source>
        <dbReference type="EMBL" id="ROP38162.1"/>
    </source>
</evidence>
<dbReference type="GO" id="GO:0006355">
    <property type="term" value="P:regulation of DNA-templated transcription"/>
    <property type="evidence" value="ECO:0007669"/>
    <property type="project" value="InterPro"/>
</dbReference>
<dbReference type="InterPro" id="IPR016032">
    <property type="entry name" value="Sig_transdc_resp-reg_C-effctor"/>
</dbReference>
<proteinExistence type="predicted"/>
<dbReference type="SMART" id="SM00421">
    <property type="entry name" value="HTH_LUXR"/>
    <property type="match status" value="1"/>
</dbReference>
<evidence type="ECO:0000259" key="7">
    <source>
        <dbReference type="PROSITE" id="PS50110"/>
    </source>
</evidence>
<evidence type="ECO:0000256" key="3">
    <source>
        <dbReference type="ARBA" id="ARBA00023125"/>
    </source>
</evidence>
<evidence type="ECO:0000259" key="6">
    <source>
        <dbReference type="PROSITE" id="PS50043"/>
    </source>
</evidence>